<protein>
    <submittedName>
        <fullName evidence="1">Uncharacterized protein</fullName>
    </submittedName>
</protein>
<organism evidence="1 2">
    <name type="scientific">Heracleum sosnowskyi</name>
    <dbReference type="NCBI Taxonomy" id="360622"/>
    <lineage>
        <taxon>Eukaryota</taxon>
        <taxon>Viridiplantae</taxon>
        <taxon>Streptophyta</taxon>
        <taxon>Embryophyta</taxon>
        <taxon>Tracheophyta</taxon>
        <taxon>Spermatophyta</taxon>
        <taxon>Magnoliopsida</taxon>
        <taxon>eudicotyledons</taxon>
        <taxon>Gunneridae</taxon>
        <taxon>Pentapetalae</taxon>
        <taxon>asterids</taxon>
        <taxon>campanulids</taxon>
        <taxon>Apiales</taxon>
        <taxon>Apiaceae</taxon>
        <taxon>Apioideae</taxon>
        <taxon>apioid superclade</taxon>
        <taxon>Tordylieae</taxon>
        <taxon>Tordyliinae</taxon>
        <taxon>Heracleum</taxon>
    </lineage>
</organism>
<sequence>MHDASIEFVSFYGMIPWMQTMRLIYVTSHRSLALAYLPVTVNRLPHLLKTFTKDTVFRVPYMVPIVLHCVSCLPNKAYDIPCVITDQGTRGQTEAITVNHLPYYL</sequence>
<accession>A0AAD8MTE9</accession>
<proteinExistence type="predicted"/>
<reference evidence="1" key="1">
    <citation type="submission" date="2023-02" db="EMBL/GenBank/DDBJ databases">
        <title>Genome of toxic invasive species Heracleum sosnowskyi carries increased number of genes despite the absence of recent whole-genome duplications.</title>
        <authorList>
            <person name="Schelkunov M."/>
            <person name="Shtratnikova V."/>
            <person name="Makarenko M."/>
            <person name="Klepikova A."/>
            <person name="Omelchenko D."/>
            <person name="Novikova G."/>
            <person name="Obukhova E."/>
            <person name="Bogdanov V."/>
            <person name="Penin A."/>
            <person name="Logacheva M."/>
        </authorList>
    </citation>
    <scope>NUCLEOTIDE SEQUENCE</scope>
    <source>
        <strain evidence="1">Hsosn_3</strain>
        <tissue evidence="1">Leaf</tissue>
    </source>
</reference>
<dbReference type="Proteomes" id="UP001237642">
    <property type="component" value="Unassembled WGS sequence"/>
</dbReference>
<keyword evidence="2" id="KW-1185">Reference proteome</keyword>
<evidence type="ECO:0000313" key="1">
    <source>
        <dbReference type="EMBL" id="KAK1383298.1"/>
    </source>
</evidence>
<dbReference type="EMBL" id="JAUIZM010000005">
    <property type="protein sequence ID" value="KAK1383298.1"/>
    <property type="molecule type" value="Genomic_DNA"/>
</dbReference>
<dbReference type="AlphaFoldDB" id="A0AAD8MTE9"/>
<name>A0AAD8MTE9_9APIA</name>
<evidence type="ECO:0000313" key="2">
    <source>
        <dbReference type="Proteomes" id="UP001237642"/>
    </source>
</evidence>
<reference evidence="1" key="2">
    <citation type="submission" date="2023-05" db="EMBL/GenBank/DDBJ databases">
        <authorList>
            <person name="Schelkunov M.I."/>
        </authorList>
    </citation>
    <scope>NUCLEOTIDE SEQUENCE</scope>
    <source>
        <strain evidence="1">Hsosn_3</strain>
        <tissue evidence="1">Leaf</tissue>
    </source>
</reference>
<comment type="caution">
    <text evidence="1">The sequence shown here is derived from an EMBL/GenBank/DDBJ whole genome shotgun (WGS) entry which is preliminary data.</text>
</comment>
<gene>
    <name evidence="1" type="ORF">POM88_021033</name>
</gene>